<evidence type="ECO:0000259" key="2">
    <source>
        <dbReference type="Pfam" id="PF20415"/>
    </source>
</evidence>
<gene>
    <name evidence="3" type="ORF">GFSPODELE1_LOCUS9206</name>
</gene>
<protein>
    <recommendedName>
        <fullName evidence="2">DUF6699 domain-containing protein</fullName>
    </recommendedName>
</protein>
<feature type="compositionally biased region" description="Low complexity" evidence="1">
    <location>
        <begin position="16"/>
        <end position="29"/>
    </location>
</feature>
<proteinExistence type="predicted"/>
<dbReference type="InterPro" id="IPR046522">
    <property type="entry name" value="DUF6699"/>
</dbReference>
<dbReference type="EMBL" id="OZ037950">
    <property type="protein sequence ID" value="CAL1713232.1"/>
    <property type="molecule type" value="Genomic_DNA"/>
</dbReference>
<accession>A0ABP1E1Y1</accession>
<name>A0ABP1E1Y1_9APHY</name>
<evidence type="ECO:0000256" key="1">
    <source>
        <dbReference type="SAM" id="MobiDB-lite"/>
    </source>
</evidence>
<evidence type="ECO:0000313" key="3">
    <source>
        <dbReference type="EMBL" id="CAL1713232.1"/>
    </source>
</evidence>
<feature type="region of interest" description="Disordered" evidence="1">
    <location>
        <begin position="1"/>
        <end position="36"/>
    </location>
</feature>
<dbReference type="Proteomes" id="UP001497453">
    <property type="component" value="Chromosome 7"/>
</dbReference>
<keyword evidence="4" id="KW-1185">Reference proteome</keyword>
<reference evidence="4" key="1">
    <citation type="submission" date="2024-04" db="EMBL/GenBank/DDBJ databases">
        <authorList>
            <person name="Shaw F."/>
            <person name="Minotto A."/>
        </authorList>
    </citation>
    <scope>NUCLEOTIDE SEQUENCE [LARGE SCALE GENOMIC DNA]</scope>
</reference>
<dbReference type="Pfam" id="PF20415">
    <property type="entry name" value="DUF6699"/>
    <property type="match status" value="1"/>
</dbReference>
<feature type="domain" description="DUF6699" evidence="2">
    <location>
        <begin position="89"/>
        <end position="233"/>
    </location>
</feature>
<organism evidence="3 4">
    <name type="scientific">Somion occarium</name>
    <dbReference type="NCBI Taxonomy" id="3059160"/>
    <lineage>
        <taxon>Eukaryota</taxon>
        <taxon>Fungi</taxon>
        <taxon>Dikarya</taxon>
        <taxon>Basidiomycota</taxon>
        <taxon>Agaricomycotina</taxon>
        <taxon>Agaricomycetes</taxon>
        <taxon>Polyporales</taxon>
        <taxon>Cerrenaceae</taxon>
        <taxon>Somion</taxon>
    </lineage>
</organism>
<evidence type="ECO:0000313" key="4">
    <source>
        <dbReference type="Proteomes" id="UP001497453"/>
    </source>
</evidence>
<sequence>MTTRRVHFSPEVERTPSPSFSNSSAPSSPALRTPPTYPAHIPAGPYIASPTFTRGHARTPSPLSLSSLEIHAVLCAASHQNPVKPQPLIWKVTVDPALIRAPHPYSPQSPLQYALSSDVLAQPATMPAMGELTIISSELPWKVEVKASNGTYVTVQDVLHAVYRNLRTPMSDAELTLACKNPKVTAAAVDDAYKLRYRSIRDPNMRQVEKDKGCKRVDVLMKSVTFAGLSPTDKHNVLNLHLR</sequence>